<evidence type="ECO:0000259" key="4">
    <source>
        <dbReference type="Pfam" id="PF08240"/>
    </source>
</evidence>
<dbReference type="InterPro" id="IPR013149">
    <property type="entry name" value="ADH-like_C"/>
</dbReference>
<keyword evidence="6" id="KW-1185">Reference proteome</keyword>
<evidence type="ECO:0000313" key="6">
    <source>
        <dbReference type="Proteomes" id="UP001295684"/>
    </source>
</evidence>
<gene>
    <name evidence="5" type="ORF">ECRASSUSDP1_LOCUS16162</name>
</gene>
<dbReference type="Pfam" id="PF08240">
    <property type="entry name" value="ADH_N"/>
    <property type="match status" value="1"/>
</dbReference>
<evidence type="ECO:0008006" key="7">
    <source>
        <dbReference type="Google" id="ProtNLM"/>
    </source>
</evidence>
<dbReference type="Gene3D" id="3.90.180.10">
    <property type="entry name" value="Medium-chain alcohol dehydrogenases, catalytic domain"/>
    <property type="match status" value="1"/>
</dbReference>
<dbReference type="Proteomes" id="UP001295684">
    <property type="component" value="Unassembled WGS sequence"/>
</dbReference>
<keyword evidence="1" id="KW-0521">NADP</keyword>
<dbReference type="SUPFAM" id="SSF50129">
    <property type="entry name" value="GroES-like"/>
    <property type="match status" value="1"/>
</dbReference>
<evidence type="ECO:0000313" key="5">
    <source>
        <dbReference type="EMBL" id="CAI2374804.1"/>
    </source>
</evidence>
<evidence type="ECO:0000256" key="2">
    <source>
        <dbReference type="ARBA" id="ARBA00023002"/>
    </source>
</evidence>
<dbReference type="InterPro" id="IPR013154">
    <property type="entry name" value="ADH-like_N"/>
</dbReference>
<dbReference type="SUPFAM" id="SSF51735">
    <property type="entry name" value="NAD(P)-binding Rossmann-fold domains"/>
    <property type="match status" value="1"/>
</dbReference>
<dbReference type="PANTHER" id="PTHR48106">
    <property type="entry name" value="QUINONE OXIDOREDUCTASE PIG3-RELATED"/>
    <property type="match status" value="1"/>
</dbReference>
<dbReference type="InterPro" id="IPR036291">
    <property type="entry name" value="NAD(P)-bd_dom_sf"/>
</dbReference>
<dbReference type="GO" id="GO:0070402">
    <property type="term" value="F:NADPH binding"/>
    <property type="evidence" value="ECO:0007669"/>
    <property type="project" value="TreeGrafter"/>
</dbReference>
<dbReference type="AlphaFoldDB" id="A0AAD1XLE7"/>
<feature type="domain" description="Alcohol dehydrogenase-like N-terminal" evidence="4">
    <location>
        <begin position="28"/>
        <end position="117"/>
    </location>
</feature>
<organism evidence="5 6">
    <name type="scientific">Euplotes crassus</name>
    <dbReference type="NCBI Taxonomy" id="5936"/>
    <lineage>
        <taxon>Eukaryota</taxon>
        <taxon>Sar</taxon>
        <taxon>Alveolata</taxon>
        <taxon>Ciliophora</taxon>
        <taxon>Intramacronucleata</taxon>
        <taxon>Spirotrichea</taxon>
        <taxon>Hypotrichia</taxon>
        <taxon>Euplotida</taxon>
        <taxon>Euplotidae</taxon>
        <taxon>Moneuplotes</taxon>
    </lineage>
</organism>
<dbReference type="GO" id="GO:0016651">
    <property type="term" value="F:oxidoreductase activity, acting on NAD(P)H"/>
    <property type="evidence" value="ECO:0007669"/>
    <property type="project" value="TreeGrafter"/>
</dbReference>
<evidence type="ECO:0000256" key="1">
    <source>
        <dbReference type="ARBA" id="ARBA00022857"/>
    </source>
</evidence>
<keyword evidence="2" id="KW-0560">Oxidoreductase</keyword>
<name>A0AAD1XLE7_EUPCR</name>
<accession>A0AAD1XLE7</accession>
<reference evidence="5" key="1">
    <citation type="submission" date="2023-07" db="EMBL/GenBank/DDBJ databases">
        <authorList>
            <consortium name="AG Swart"/>
            <person name="Singh M."/>
            <person name="Singh A."/>
            <person name="Seah K."/>
            <person name="Emmerich C."/>
        </authorList>
    </citation>
    <scope>NUCLEOTIDE SEQUENCE</scope>
    <source>
        <strain evidence="5">DP1</strain>
    </source>
</reference>
<dbReference type="EMBL" id="CAMPGE010016230">
    <property type="protein sequence ID" value="CAI2374804.1"/>
    <property type="molecule type" value="Genomic_DNA"/>
</dbReference>
<dbReference type="InterPro" id="IPR011032">
    <property type="entry name" value="GroES-like_sf"/>
</dbReference>
<evidence type="ECO:0000259" key="3">
    <source>
        <dbReference type="Pfam" id="PF00107"/>
    </source>
</evidence>
<dbReference type="PANTHER" id="PTHR48106:SF18">
    <property type="entry name" value="QUINONE OXIDOREDUCTASE PIG3"/>
    <property type="match status" value="1"/>
</dbReference>
<sequence>MEEDLFPAVVTDFKETYILEQSRREVAPGEVCVRVESAAISPNDHLFTLGYYGDKYHHHLPIGVGFEGSGLIVETGEGVDKTLINKKIAFLQQPSMPDYSGTWRRYVYMKSEGIATYPDELDFDSIATISINPPTVCGFMDITLKNKCKAIIHDAASSSLGRMLVRICKSYDIKLINLVRRQEQVDILEEEGAEIILDTSLDTFEEKIRELIAEHKPTTFFDAIGGSFPSKVLSLMPNFSTMYVYGNLSGEAIQYDATNLIFKGHNISNFFVWNWINTLTPDEKTHWFGTIVEDINAGGELFGTKISKKFPLDEFQEAMSHAKEHGSEGKVLLKPQL</sequence>
<protein>
    <recommendedName>
        <fullName evidence="7">Enoyl reductase (ER) domain-containing protein</fullName>
    </recommendedName>
</protein>
<dbReference type="Pfam" id="PF00107">
    <property type="entry name" value="ADH_zinc_N"/>
    <property type="match status" value="1"/>
</dbReference>
<comment type="caution">
    <text evidence="5">The sequence shown here is derived from an EMBL/GenBank/DDBJ whole genome shotgun (WGS) entry which is preliminary data.</text>
</comment>
<dbReference type="Gene3D" id="3.40.50.720">
    <property type="entry name" value="NAD(P)-binding Rossmann-like Domain"/>
    <property type="match status" value="1"/>
</dbReference>
<proteinExistence type="predicted"/>
<feature type="domain" description="Alcohol dehydrogenase-like C-terminal" evidence="3">
    <location>
        <begin position="160"/>
        <end position="274"/>
    </location>
</feature>